<name>A0A0M2V8P4_9GAMM</name>
<keyword evidence="1" id="KW-0812">Transmembrane</keyword>
<keyword evidence="2" id="KW-0732">Signal</keyword>
<proteinExistence type="predicted"/>
<evidence type="ECO:0000313" key="4">
    <source>
        <dbReference type="Proteomes" id="UP000034228"/>
    </source>
</evidence>
<dbReference type="STRING" id="336831.WG68_06605"/>
<evidence type="ECO:0000313" key="3">
    <source>
        <dbReference type="EMBL" id="KKO46030.1"/>
    </source>
</evidence>
<sequence>MAGFLRTLLPYLMMCFALNTPLLHAAPGAHGPDGEHLTTDSQQQRSLLPRFEAFSELFEVVGELQPHALVLHLHDYQSNRPLANAQIELETANLSSSAHYIADKNHYLIDDVALLDRLQQPGTHEMILTIISDDNADLLTASLDFAATDYADTAHHHHGHFPWWSLPFGLLMFVAGVLFGRRGAAK</sequence>
<evidence type="ECO:0000256" key="1">
    <source>
        <dbReference type="SAM" id="Phobius"/>
    </source>
</evidence>
<reference evidence="3 4" key="1">
    <citation type="submission" date="2015-03" db="EMBL/GenBank/DDBJ databases">
        <title>Draft genome sequences of two protease-producing strains of Arsukibacterium isolated from two cold and alkaline environments.</title>
        <authorList>
            <person name="Lylloff J.E."/>
            <person name="Skov L.B."/>
            <person name="Jepsen M."/>
            <person name="Hallin P.F."/>
            <person name="Sorensen S.J."/>
            <person name="Stougaard P."/>
            <person name="Glaring M.A."/>
        </authorList>
    </citation>
    <scope>NUCLEOTIDE SEQUENCE [LARGE SCALE GENOMIC DNA]</scope>
    <source>
        <strain evidence="3 4">GCM72</strain>
    </source>
</reference>
<dbReference type="Proteomes" id="UP000034228">
    <property type="component" value="Unassembled WGS sequence"/>
</dbReference>
<keyword evidence="1" id="KW-0472">Membrane</keyword>
<comment type="caution">
    <text evidence="3">The sequence shown here is derived from an EMBL/GenBank/DDBJ whole genome shotgun (WGS) entry which is preliminary data.</text>
</comment>
<feature type="transmembrane region" description="Helical" evidence="1">
    <location>
        <begin position="161"/>
        <end position="180"/>
    </location>
</feature>
<dbReference type="EMBL" id="LAHO01000005">
    <property type="protein sequence ID" value="KKO46030.1"/>
    <property type="molecule type" value="Genomic_DNA"/>
</dbReference>
<feature type="chain" id="PRO_5005644550" evidence="2">
    <location>
        <begin position="26"/>
        <end position="186"/>
    </location>
</feature>
<protein>
    <submittedName>
        <fullName evidence="3">Uncharacterized protein</fullName>
    </submittedName>
</protein>
<dbReference type="OrthoDB" id="5600128at2"/>
<gene>
    <name evidence="3" type="ORF">WG68_06605</name>
</gene>
<feature type="signal peptide" evidence="2">
    <location>
        <begin position="1"/>
        <end position="25"/>
    </location>
</feature>
<organism evidence="3 4">
    <name type="scientific">Arsukibacterium ikkense</name>
    <dbReference type="NCBI Taxonomy" id="336831"/>
    <lineage>
        <taxon>Bacteria</taxon>
        <taxon>Pseudomonadati</taxon>
        <taxon>Pseudomonadota</taxon>
        <taxon>Gammaproteobacteria</taxon>
        <taxon>Chromatiales</taxon>
        <taxon>Chromatiaceae</taxon>
        <taxon>Arsukibacterium</taxon>
    </lineage>
</organism>
<keyword evidence="1" id="KW-1133">Transmembrane helix</keyword>
<dbReference type="PATRIC" id="fig|336831.14.peg.1220"/>
<keyword evidence="4" id="KW-1185">Reference proteome</keyword>
<accession>A0A0M2V8P4</accession>
<dbReference type="AlphaFoldDB" id="A0A0M2V8P4"/>
<evidence type="ECO:0000256" key="2">
    <source>
        <dbReference type="SAM" id="SignalP"/>
    </source>
</evidence>